<evidence type="ECO:0000313" key="1">
    <source>
        <dbReference type="EMBL" id="PIV00522.1"/>
    </source>
</evidence>
<organism evidence="1 2">
    <name type="scientific">Candidatus Shapirobacteria bacterium CG03_land_8_20_14_0_80_39_12</name>
    <dbReference type="NCBI Taxonomy" id="1974879"/>
    <lineage>
        <taxon>Bacteria</taxon>
        <taxon>Candidatus Shapironibacteriota</taxon>
    </lineage>
</organism>
<sequence length="135" mass="15346">MEERKLKLTVFNNNVSDKKIYLICPVRSIAPTVKKQLDELVNGLELKGAKVHYPPRDVEQNDSTGGYNITKLHFEAMKQVNEVWIIWDSQSYGSHVDLGMAIGLRKKLCLVGIVGKDTPGKNYLKVIKEIIHQQK</sequence>
<dbReference type="SUPFAM" id="SSF52309">
    <property type="entry name" value="N-(deoxy)ribosyltransferase-like"/>
    <property type="match status" value="1"/>
</dbReference>
<evidence type="ECO:0008006" key="3">
    <source>
        <dbReference type="Google" id="ProtNLM"/>
    </source>
</evidence>
<accession>A0A2M7BBN0</accession>
<protein>
    <recommendedName>
        <fullName evidence="3">Nucleoside 2-deoxyribosyltransferase</fullName>
    </recommendedName>
</protein>
<evidence type="ECO:0000313" key="2">
    <source>
        <dbReference type="Proteomes" id="UP000229631"/>
    </source>
</evidence>
<gene>
    <name evidence="1" type="ORF">COS54_02915</name>
</gene>
<comment type="caution">
    <text evidence="1">The sequence shown here is derived from an EMBL/GenBank/DDBJ whole genome shotgun (WGS) entry which is preliminary data.</text>
</comment>
<reference evidence="2" key="1">
    <citation type="submission" date="2017-09" db="EMBL/GenBank/DDBJ databases">
        <title>Depth-based differentiation of microbial function through sediment-hosted aquifers and enrichment of novel symbionts in the deep terrestrial subsurface.</title>
        <authorList>
            <person name="Probst A.J."/>
            <person name="Ladd B."/>
            <person name="Jarett J.K."/>
            <person name="Geller-Mcgrath D.E."/>
            <person name="Sieber C.M.K."/>
            <person name="Emerson J.B."/>
            <person name="Anantharaman K."/>
            <person name="Thomas B.C."/>
            <person name="Malmstrom R."/>
            <person name="Stieglmeier M."/>
            <person name="Klingl A."/>
            <person name="Woyke T."/>
            <person name="Ryan C.M."/>
            <person name="Banfield J.F."/>
        </authorList>
    </citation>
    <scope>NUCLEOTIDE SEQUENCE [LARGE SCALE GENOMIC DNA]</scope>
</reference>
<dbReference type="AlphaFoldDB" id="A0A2M7BBN0"/>
<dbReference type="EMBL" id="PEVC01000051">
    <property type="protein sequence ID" value="PIV00522.1"/>
    <property type="molecule type" value="Genomic_DNA"/>
</dbReference>
<name>A0A2M7BBN0_9BACT</name>
<dbReference type="Proteomes" id="UP000229631">
    <property type="component" value="Unassembled WGS sequence"/>
</dbReference>
<dbReference type="Gene3D" id="3.40.50.450">
    <property type="match status" value="1"/>
</dbReference>
<proteinExistence type="predicted"/>